<evidence type="ECO:0000256" key="4">
    <source>
        <dbReference type="ARBA" id="ARBA00034320"/>
    </source>
</evidence>
<dbReference type="GO" id="GO:0000166">
    <property type="term" value="F:nucleotide binding"/>
    <property type="evidence" value="ECO:0007669"/>
    <property type="project" value="UniProtKB-KW"/>
</dbReference>
<proteinExistence type="inferred from homology"/>
<evidence type="ECO:0000256" key="3">
    <source>
        <dbReference type="ARBA" id="ARBA00023186"/>
    </source>
</evidence>
<comment type="similarity">
    <text evidence="4">Belongs to the SIMIBI class G3E GTPase family. ZNG1 subfamily.</text>
</comment>
<dbReference type="SUPFAM" id="SSF52540">
    <property type="entry name" value="P-loop containing nucleoside triphosphate hydrolases"/>
    <property type="match status" value="1"/>
</dbReference>
<feature type="domain" description="CobW C-terminal" evidence="6">
    <location>
        <begin position="262"/>
        <end position="352"/>
    </location>
</feature>
<dbReference type="InterPro" id="IPR051927">
    <property type="entry name" value="Zn_Chap_cDPG_Synth"/>
</dbReference>
<reference evidence="7" key="2">
    <citation type="submission" date="2023-12" db="EMBL/GenBank/DDBJ databases">
        <authorList>
            <person name="Sun Q."/>
            <person name="Inoue M."/>
        </authorList>
    </citation>
    <scope>NUCLEOTIDE SEQUENCE</scope>
    <source>
        <strain evidence="7">JCM 12289</strain>
    </source>
</reference>
<keyword evidence="2" id="KW-0378">Hydrolase</keyword>
<organism evidence="7 8">
    <name type="scientific">Halococcus dombrowskii</name>
    <dbReference type="NCBI Taxonomy" id="179637"/>
    <lineage>
        <taxon>Archaea</taxon>
        <taxon>Methanobacteriati</taxon>
        <taxon>Methanobacteriota</taxon>
        <taxon>Stenosarchaea group</taxon>
        <taxon>Halobacteria</taxon>
        <taxon>Halobacteriales</taxon>
        <taxon>Halococcaceae</taxon>
        <taxon>Halococcus</taxon>
    </lineage>
</organism>
<comment type="caution">
    <text evidence="7">The sequence shown here is derived from an EMBL/GenBank/DDBJ whole genome shotgun (WGS) entry which is preliminary data.</text>
</comment>
<evidence type="ECO:0000313" key="8">
    <source>
        <dbReference type="Proteomes" id="UP001500962"/>
    </source>
</evidence>
<dbReference type="AlphaFoldDB" id="A0AAV3SK59"/>
<accession>A0AAV3SK59</accession>
<dbReference type="PANTHER" id="PTHR43603:SF3">
    <property type="entry name" value="ZINC CHAPERONE YCIC"/>
    <property type="match status" value="1"/>
</dbReference>
<evidence type="ECO:0000256" key="5">
    <source>
        <dbReference type="ARBA" id="ARBA00049117"/>
    </source>
</evidence>
<gene>
    <name evidence="7" type="primary">zinU</name>
    <name evidence="7" type="ORF">GCM10008985_28320</name>
</gene>
<reference evidence="7" key="1">
    <citation type="journal article" date="2014" name="Int. J. Syst. Evol. Microbiol.">
        <title>Complete genome sequence of Corynebacterium casei LMG S-19264T (=DSM 44701T), isolated from a smear-ripened cheese.</title>
        <authorList>
            <consortium name="US DOE Joint Genome Institute (JGI-PGF)"/>
            <person name="Walter F."/>
            <person name="Albersmeier A."/>
            <person name="Kalinowski J."/>
            <person name="Ruckert C."/>
        </authorList>
    </citation>
    <scope>NUCLEOTIDE SEQUENCE</scope>
    <source>
        <strain evidence="7">JCM 12289</strain>
    </source>
</reference>
<dbReference type="Proteomes" id="UP001500962">
    <property type="component" value="Unassembled WGS sequence"/>
</dbReference>
<evidence type="ECO:0000313" key="7">
    <source>
        <dbReference type="EMBL" id="GAA0469676.1"/>
    </source>
</evidence>
<name>A0AAV3SK59_HALDO</name>
<sequence length="369" mass="40085">MMTNTTASDSIPVTVVSGPLGAGKTTLLNRLLASPGGREIAVIVNDMGEVNVDAELLARSDDADDPGIVDLSNGCICCRLQDDLLTEAARLAETRRFDVLVVESSGISEPVPVARTFLEGSDESDIDPTDHYHLDTMVSVIDAYGFWKEFDAGASLPAGAESDMDRPLADVLMEGIEFCDVLLLNKCDMVPDERLDEIEATLGTLQSRAEIVRTTRSDVDPELVLDTDRFDFADVTRSAGWKQALAGDGHDHDRPAAAAHGVSSFVYTAERPFHPERLDEWLDSWTESVIRAKGVFRLAGRDDVMGLNRAGPSVQAGPIGEWNDDDDRRTRLVFIGSGMDEEGIVAALDDCLLGDEPENRAFDDPFPTN</sequence>
<protein>
    <submittedName>
        <fullName evidence="7">Zinc metallochaperone ZinU</fullName>
    </submittedName>
</protein>
<dbReference type="SUPFAM" id="SSF90002">
    <property type="entry name" value="Hypothetical protein YjiA, C-terminal domain"/>
    <property type="match status" value="1"/>
</dbReference>
<dbReference type="CDD" id="cd03112">
    <property type="entry name" value="CobW-like"/>
    <property type="match status" value="1"/>
</dbReference>
<evidence type="ECO:0000256" key="1">
    <source>
        <dbReference type="ARBA" id="ARBA00022741"/>
    </source>
</evidence>
<dbReference type="Pfam" id="PF07683">
    <property type="entry name" value="CobW_C"/>
    <property type="match status" value="1"/>
</dbReference>
<dbReference type="Gene3D" id="3.30.1220.10">
    <property type="entry name" value="CobW-like, C-terminal domain"/>
    <property type="match status" value="1"/>
</dbReference>
<dbReference type="PANTHER" id="PTHR43603">
    <property type="entry name" value="COBW DOMAIN-CONTAINING PROTEIN DDB_G0274527"/>
    <property type="match status" value="1"/>
</dbReference>
<keyword evidence="1" id="KW-0547">Nucleotide-binding</keyword>
<evidence type="ECO:0000256" key="2">
    <source>
        <dbReference type="ARBA" id="ARBA00022801"/>
    </source>
</evidence>
<dbReference type="InterPro" id="IPR027417">
    <property type="entry name" value="P-loop_NTPase"/>
</dbReference>
<comment type="catalytic activity">
    <reaction evidence="5">
        <text>GTP + H2O = GDP + phosphate + H(+)</text>
        <dbReference type="Rhea" id="RHEA:19669"/>
        <dbReference type="ChEBI" id="CHEBI:15377"/>
        <dbReference type="ChEBI" id="CHEBI:15378"/>
        <dbReference type="ChEBI" id="CHEBI:37565"/>
        <dbReference type="ChEBI" id="CHEBI:43474"/>
        <dbReference type="ChEBI" id="CHEBI:58189"/>
    </reaction>
    <physiologicalReaction direction="left-to-right" evidence="5">
        <dbReference type="Rhea" id="RHEA:19670"/>
    </physiologicalReaction>
</comment>
<keyword evidence="3" id="KW-0143">Chaperone</keyword>
<dbReference type="InterPro" id="IPR003495">
    <property type="entry name" value="CobW/HypB/UreG_nucleotide-bd"/>
</dbReference>
<dbReference type="SMART" id="SM00833">
    <property type="entry name" value="CobW_C"/>
    <property type="match status" value="1"/>
</dbReference>
<dbReference type="InterPro" id="IPR036627">
    <property type="entry name" value="CobW-likC_sf"/>
</dbReference>
<dbReference type="Gene3D" id="3.40.50.300">
    <property type="entry name" value="P-loop containing nucleotide triphosphate hydrolases"/>
    <property type="match status" value="1"/>
</dbReference>
<evidence type="ECO:0000259" key="6">
    <source>
        <dbReference type="SMART" id="SM00833"/>
    </source>
</evidence>
<dbReference type="Pfam" id="PF02492">
    <property type="entry name" value="cobW"/>
    <property type="match status" value="1"/>
</dbReference>
<dbReference type="EMBL" id="BAAADN010000046">
    <property type="protein sequence ID" value="GAA0469676.1"/>
    <property type="molecule type" value="Genomic_DNA"/>
</dbReference>
<dbReference type="GO" id="GO:0016787">
    <property type="term" value="F:hydrolase activity"/>
    <property type="evidence" value="ECO:0007669"/>
    <property type="project" value="UniProtKB-KW"/>
</dbReference>
<dbReference type="InterPro" id="IPR011629">
    <property type="entry name" value="CobW-like_C"/>
</dbReference>